<sequence length="57" mass="6389">MQLASSPSWAYGRREFRAAEVASSRAAAVSGRMDPAKLKRSRKRLRRDFGQLVGVRP</sequence>
<evidence type="ECO:0000313" key="1">
    <source>
        <dbReference type="EMBL" id="MBK7677465.1"/>
    </source>
</evidence>
<dbReference type="Proteomes" id="UP000697998">
    <property type="component" value="Unassembled WGS sequence"/>
</dbReference>
<organism evidence="1 2">
    <name type="scientific">Candidatus Accumulibacter proximus</name>
    <dbReference type="NCBI Taxonomy" id="2954385"/>
    <lineage>
        <taxon>Bacteria</taxon>
        <taxon>Pseudomonadati</taxon>
        <taxon>Pseudomonadota</taxon>
        <taxon>Betaproteobacteria</taxon>
        <taxon>Candidatus Accumulibacter</taxon>
    </lineage>
</organism>
<accession>A0A935UJ95</accession>
<dbReference type="EMBL" id="JADJMH010000037">
    <property type="protein sequence ID" value="MBK7677465.1"/>
    <property type="molecule type" value="Genomic_DNA"/>
</dbReference>
<comment type="caution">
    <text evidence="1">The sequence shown here is derived from an EMBL/GenBank/DDBJ whole genome shotgun (WGS) entry which is preliminary data.</text>
</comment>
<reference evidence="1 2" key="1">
    <citation type="submission" date="2020-10" db="EMBL/GenBank/DDBJ databases">
        <title>Connecting structure to function with the recovery of over 1000 high-quality activated sludge metagenome-assembled genomes encoding full-length rRNA genes using long-read sequencing.</title>
        <authorList>
            <person name="Singleton C.M."/>
            <person name="Petriglieri F."/>
            <person name="Kristensen J.M."/>
            <person name="Kirkegaard R.H."/>
            <person name="Michaelsen T.Y."/>
            <person name="Andersen M.H."/>
            <person name="Karst S.M."/>
            <person name="Dueholm M.S."/>
            <person name="Nielsen P.H."/>
            <person name="Albertsen M."/>
        </authorList>
    </citation>
    <scope>NUCLEOTIDE SEQUENCE [LARGE SCALE GENOMIC DNA]</scope>
    <source>
        <strain evidence="1">EsbW_18-Q3-R4-48_BATAC.285</strain>
    </source>
</reference>
<dbReference type="AlphaFoldDB" id="A0A935UJ95"/>
<proteinExistence type="predicted"/>
<gene>
    <name evidence="1" type="ORF">IPJ27_23460</name>
</gene>
<protein>
    <submittedName>
        <fullName evidence="1">Uncharacterized protein</fullName>
    </submittedName>
</protein>
<evidence type="ECO:0000313" key="2">
    <source>
        <dbReference type="Proteomes" id="UP000697998"/>
    </source>
</evidence>
<name>A0A935UJ95_9PROT</name>